<dbReference type="Gene3D" id="3.10.310.10">
    <property type="entry name" value="Diaminopimelate Epimerase, Chain A, domain 1"/>
    <property type="match status" value="1"/>
</dbReference>
<accession>A0A8B6CUE5</accession>
<gene>
    <name evidence="4" type="ORF">MGAL_10B032313</name>
</gene>
<dbReference type="PANTHER" id="PTHR33442">
    <property type="entry name" value="TRANS-3-HYDROXY-L-PROLINE DEHYDRATASE"/>
    <property type="match status" value="1"/>
</dbReference>
<dbReference type="SUPFAM" id="SSF54506">
    <property type="entry name" value="Diaminopimelate epimerase-like"/>
    <property type="match status" value="1"/>
</dbReference>
<dbReference type="InterPro" id="IPR008794">
    <property type="entry name" value="Pro_racemase_fam"/>
</dbReference>
<dbReference type="EC" id="4.2.1.77" evidence="3"/>
<keyword evidence="4" id="KW-0456">Lyase</keyword>
<organism evidence="4 5">
    <name type="scientific">Mytilus galloprovincialis</name>
    <name type="common">Mediterranean mussel</name>
    <dbReference type="NCBI Taxonomy" id="29158"/>
    <lineage>
        <taxon>Eukaryota</taxon>
        <taxon>Metazoa</taxon>
        <taxon>Spiralia</taxon>
        <taxon>Lophotrochozoa</taxon>
        <taxon>Mollusca</taxon>
        <taxon>Bivalvia</taxon>
        <taxon>Autobranchia</taxon>
        <taxon>Pteriomorphia</taxon>
        <taxon>Mytilida</taxon>
        <taxon>Mytiloidea</taxon>
        <taxon>Mytilidae</taxon>
        <taxon>Mytilinae</taxon>
        <taxon>Mytilus</taxon>
    </lineage>
</organism>
<evidence type="ECO:0000256" key="1">
    <source>
        <dbReference type="ARBA" id="ARBA00001148"/>
    </source>
</evidence>
<evidence type="ECO:0000256" key="3">
    <source>
        <dbReference type="ARBA" id="ARBA00013105"/>
    </source>
</evidence>
<name>A0A8B6CUE5_MYTGA</name>
<dbReference type="EMBL" id="UYJE01002243">
    <property type="protein sequence ID" value="VDI08974.1"/>
    <property type="molecule type" value="Genomic_DNA"/>
</dbReference>
<sequence>MHSGRENDVSVNVPEFGQIFVDIAYGGGFYAIVPSSQFNLENDCSSAKMKEVSGKLLGELRTHYKVIHPENSDANISYIYGIIVTDGKDGHNEEVTTNFTLYADNADSPTVRLEDLNKARPKQGYFESRTGRQIQSDTVKAVKCETLDAVVVGGVRAMDTTLELLIFTRGRR</sequence>
<evidence type="ECO:0000256" key="2">
    <source>
        <dbReference type="ARBA" id="ARBA00007529"/>
    </source>
</evidence>
<dbReference type="Proteomes" id="UP000596742">
    <property type="component" value="Unassembled WGS sequence"/>
</dbReference>
<comment type="caution">
    <text evidence="4">The sequence shown here is derived from an EMBL/GenBank/DDBJ whole genome shotgun (WGS) entry which is preliminary data.</text>
</comment>
<protein>
    <recommendedName>
        <fullName evidence="3">trans-L-3-hydroxyproline dehydratase</fullName>
        <ecNumber evidence="3">4.2.1.77</ecNumber>
    </recommendedName>
</protein>
<comment type="similarity">
    <text evidence="2">Belongs to the proline racemase family.</text>
</comment>
<comment type="catalytic activity">
    <reaction evidence="1">
        <text>trans-3-hydroxy-L-proline = 1-pyrroline-2-carboxylate + H2O</text>
        <dbReference type="Rhea" id="RHEA:10320"/>
        <dbReference type="ChEBI" id="CHEBI:15377"/>
        <dbReference type="ChEBI" id="CHEBI:39785"/>
        <dbReference type="ChEBI" id="CHEBI:57938"/>
        <dbReference type="EC" id="4.2.1.77"/>
    </reaction>
</comment>
<proteinExistence type="inferred from homology"/>
<dbReference type="Pfam" id="PF05544">
    <property type="entry name" value="Pro_racemase"/>
    <property type="match status" value="1"/>
</dbReference>
<keyword evidence="5" id="KW-1185">Reference proteome</keyword>
<evidence type="ECO:0000313" key="4">
    <source>
        <dbReference type="EMBL" id="VDI08974.1"/>
    </source>
</evidence>
<evidence type="ECO:0000313" key="5">
    <source>
        <dbReference type="Proteomes" id="UP000596742"/>
    </source>
</evidence>
<dbReference type="GO" id="GO:0050346">
    <property type="term" value="F:trans-L-3-hydroxyproline dehydratase activity"/>
    <property type="evidence" value="ECO:0007669"/>
    <property type="project" value="UniProtKB-EC"/>
</dbReference>
<dbReference type="PANTHER" id="PTHR33442:SF1">
    <property type="entry name" value="TRANS-3-HYDROXY-L-PROLINE DEHYDRATASE"/>
    <property type="match status" value="1"/>
</dbReference>
<dbReference type="OrthoDB" id="6409228at2759"/>
<reference evidence="4" key="1">
    <citation type="submission" date="2018-11" db="EMBL/GenBank/DDBJ databases">
        <authorList>
            <person name="Alioto T."/>
            <person name="Alioto T."/>
        </authorList>
    </citation>
    <scope>NUCLEOTIDE SEQUENCE</scope>
</reference>
<dbReference type="AlphaFoldDB" id="A0A8B6CUE5"/>